<evidence type="ECO:0000313" key="2">
    <source>
        <dbReference type="Proteomes" id="UP001162992"/>
    </source>
</evidence>
<dbReference type="EMBL" id="CM055093">
    <property type="protein sequence ID" value="KAJ7567403.1"/>
    <property type="molecule type" value="Genomic_DNA"/>
</dbReference>
<sequence>MLHLLFSSSSSPSCCFCADLTLATIDVAHPQQRQPFSPLFQTSKWLLLSKKPLFYKFHPSHPAVAHPRVQQKHSLLRVRAVVSGAEERIEKPGLQLNVPGCETLPPIWQPKRVVLVRHGQSTWNEIGRIQGSSNFAVLTAKGESQAETSRQMLLSDSFDLCFHSPLARAKRTAEIIWGFRKNAMIPIEDLREIDLYSFQGLMKNEGKQLYGEAYRTWQKDAANFSIDGHYPVRELWERAQKCWSTILCSEGRSILVVAHNAVNQALVATAAGLGPEYFRQLLQSNCGVSVLDFTPRSSGEGLPFVCLDRLNQTPSPPIAGEQAGGRKTRSRILLICHGATESNIQKKFATQEEPMNMLGIIQSTKTAELLLDVAVGAVFCSPQPCALETASAIVKVQEAADCLGADCVPRSVELIQMDELKDMSWGAWRGKLKEEVAPLDRWEDYLQHEDVAGAENFLSLWERAGKAWQNLLKYIDVLESQGEEKTLVVVGHEIVHVAMLGHCLGLSQAFFGSFRLDSGSLSVIDFPDGSTQRGVIRCLNYTAHLGRWAVPVTCASLADEKF</sequence>
<organism evidence="1 2">
    <name type="scientific">Diphasiastrum complanatum</name>
    <name type="common">Issler's clubmoss</name>
    <name type="synonym">Lycopodium complanatum</name>
    <dbReference type="NCBI Taxonomy" id="34168"/>
    <lineage>
        <taxon>Eukaryota</taxon>
        <taxon>Viridiplantae</taxon>
        <taxon>Streptophyta</taxon>
        <taxon>Embryophyta</taxon>
        <taxon>Tracheophyta</taxon>
        <taxon>Lycopodiopsida</taxon>
        <taxon>Lycopodiales</taxon>
        <taxon>Lycopodiaceae</taxon>
        <taxon>Lycopodioideae</taxon>
        <taxon>Diphasiastrum</taxon>
    </lineage>
</organism>
<keyword evidence="2" id="KW-1185">Reference proteome</keyword>
<comment type="caution">
    <text evidence="1">The sequence shown here is derived from an EMBL/GenBank/DDBJ whole genome shotgun (WGS) entry which is preliminary data.</text>
</comment>
<accession>A0ACC2ELH7</accession>
<protein>
    <submittedName>
        <fullName evidence="1">Uncharacterized protein</fullName>
    </submittedName>
</protein>
<reference evidence="2" key="1">
    <citation type="journal article" date="2024" name="Proc. Natl. Acad. Sci. U.S.A.">
        <title>Extraordinary preservation of gene collinearity over three hundred million years revealed in homosporous lycophytes.</title>
        <authorList>
            <person name="Li C."/>
            <person name="Wickell D."/>
            <person name="Kuo L.Y."/>
            <person name="Chen X."/>
            <person name="Nie B."/>
            <person name="Liao X."/>
            <person name="Peng D."/>
            <person name="Ji J."/>
            <person name="Jenkins J."/>
            <person name="Williams M."/>
            <person name="Shu S."/>
            <person name="Plott C."/>
            <person name="Barry K."/>
            <person name="Rajasekar S."/>
            <person name="Grimwood J."/>
            <person name="Han X."/>
            <person name="Sun S."/>
            <person name="Hou Z."/>
            <person name="He W."/>
            <person name="Dai G."/>
            <person name="Sun C."/>
            <person name="Schmutz J."/>
            <person name="Leebens-Mack J.H."/>
            <person name="Li F.W."/>
            <person name="Wang L."/>
        </authorList>
    </citation>
    <scope>NUCLEOTIDE SEQUENCE [LARGE SCALE GENOMIC DNA]</scope>
    <source>
        <strain evidence="2">cv. PW_Plant_1</strain>
    </source>
</reference>
<proteinExistence type="predicted"/>
<dbReference type="Proteomes" id="UP001162992">
    <property type="component" value="Chromosome 2"/>
</dbReference>
<evidence type="ECO:0000313" key="1">
    <source>
        <dbReference type="EMBL" id="KAJ7567403.1"/>
    </source>
</evidence>
<gene>
    <name evidence="1" type="ORF">O6H91_02G145900</name>
</gene>
<name>A0ACC2ELH7_DIPCM</name>